<dbReference type="RefSeq" id="WP_092035958.1">
    <property type="nucleotide sequence ID" value="NZ_FOOK01000004.1"/>
</dbReference>
<gene>
    <name evidence="1" type="ORF">SAMN04488025_104164</name>
</gene>
<dbReference type="AlphaFoldDB" id="A0A1I2LBE4"/>
<dbReference type="EMBL" id="FOOK01000004">
    <property type="protein sequence ID" value="SFF75779.1"/>
    <property type="molecule type" value="Genomic_DNA"/>
</dbReference>
<name>A0A1I2LBE4_9BACL</name>
<reference evidence="1 2" key="1">
    <citation type="submission" date="2016-10" db="EMBL/GenBank/DDBJ databases">
        <authorList>
            <person name="de Groot N.N."/>
        </authorList>
    </citation>
    <scope>NUCLEOTIDE SEQUENCE [LARGE SCALE GENOMIC DNA]</scope>
    <source>
        <strain evidence="1 2">DSM 44945</strain>
    </source>
</reference>
<accession>A0A1I2LBE4</accession>
<dbReference type="Proteomes" id="UP000198661">
    <property type="component" value="Unassembled WGS sequence"/>
</dbReference>
<keyword evidence="2" id="KW-1185">Reference proteome</keyword>
<dbReference type="OrthoDB" id="2369695at2"/>
<organism evidence="1 2">
    <name type="scientific">Planifilum fulgidum</name>
    <dbReference type="NCBI Taxonomy" id="201973"/>
    <lineage>
        <taxon>Bacteria</taxon>
        <taxon>Bacillati</taxon>
        <taxon>Bacillota</taxon>
        <taxon>Bacilli</taxon>
        <taxon>Bacillales</taxon>
        <taxon>Thermoactinomycetaceae</taxon>
        <taxon>Planifilum</taxon>
    </lineage>
</organism>
<evidence type="ECO:0000313" key="2">
    <source>
        <dbReference type="Proteomes" id="UP000198661"/>
    </source>
</evidence>
<proteinExistence type="predicted"/>
<evidence type="ECO:0000313" key="1">
    <source>
        <dbReference type="EMBL" id="SFF75779.1"/>
    </source>
</evidence>
<sequence length="376" mass="44033">MNIAELLTYTDIDQLNRIRRTYGFEGSVHSKNELIRTLLFHLGGRRELSEQIRSCDAVQNRFLQLVFFDLRDVFSMEELLGKAKAAFGKEEGDLRSLILWLLKRGWLFPGVTPRTRHLYQVPGDLKEKINRLFAEEYLEDAVEEPVVYRDEQGMLARDLHRFLSFVMHNDVPLTAEGAIYRQHQRKLFKSFIVPEKPVDKKGWRFGFGRRYHLYPDRFSLIYDYAYYQGYITEEETGWIRLTEKGAGKILNDETESSQEIYRFWLRLYRKPVPHLPVVVRWIDLLARGRWTSVGVISKAVADWIESYYYETEETLLRRILKMMMHLGVVRMGEGADGKELVSVTEEGHALITGVSGFSEEGLDDRFSNPLFGKRLV</sequence>
<protein>
    <submittedName>
        <fullName evidence="1">Uncharacterized protein</fullName>
    </submittedName>
</protein>
<dbReference type="STRING" id="201973.SAMN04488025_104164"/>